<accession>A0A2P2JZZ9</accession>
<organism evidence="1">
    <name type="scientific">Rhizophora mucronata</name>
    <name type="common">Asiatic mangrove</name>
    <dbReference type="NCBI Taxonomy" id="61149"/>
    <lineage>
        <taxon>Eukaryota</taxon>
        <taxon>Viridiplantae</taxon>
        <taxon>Streptophyta</taxon>
        <taxon>Embryophyta</taxon>
        <taxon>Tracheophyta</taxon>
        <taxon>Spermatophyta</taxon>
        <taxon>Magnoliopsida</taxon>
        <taxon>eudicotyledons</taxon>
        <taxon>Gunneridae</taxon>
        <taxon>Pentapetalae</taxon>
        <taxon>rosids</taxon>
        <taxon>fabids</taxon>
        <taxon>Malpighiales</taxon>
        <taxon>Rhizophoraceae</taxon>
        <taxon>Rhizophora</taxon>
    </lineage>
</organism>
<proteinExistence type="predicted"/>
<name>A0A2P2JZZ9_RHIMU</name>
<reference evidence="1" key="1">
    <citation type="submission" date="2018-02" db="EMBL/GenBank/DDBJ databases">
        <title>Rhizophora mucronata_Transcriptome.</title>
        <authorList>
            <person name="Meera S.P."/>
            <person name="Sreeshan A."/>
            <person name="Augustine A."/>
        </authorList>
    </citation>
    <scope>NUCLEOTIDE SEQUENCE</scope>
    <source>
        <tissue evidence="1">Leaf</tissue>
    </source>
</reference>
<sequence>MFQIPSISYHLSVSIKFRHVMLCCHFPLCLIFLPRLGCSWELSLTMEYATKMFKGFFKNLSQLLPDKRCQNTAIC</sequence>
<dbReference type="EMBL" id="GGEC01018522">
    <property type="protein sequence ID" value="MBW99005.1"/>
    <property type="molecule type" value="Transcribed_RNA"/>
</dbReference>
<evidence type="ECO:0000313" key="1">
    <source>
        <dbReference type="EMBL" id="MBW99005.1"/>
    </source>
</evidence>
<dbReference type="AlphaFoldDB" id="A0A2P2JZZ9"/>
<protein>
    <submittedName>
        <fullName evidence="1">Uncharacterized protein</fullName>
    </submittedName>
</protein>